<accession>A0A2N3I3M5</accession>
<comment type="caution">
    <text evidence="2">The sequence shown here is derived from an EMBL/GenBank/DDBJ whole genome shotgun (WGS) entry which is preliminary data.</text>
</comment>
<protein>
    <submittedName>
        <fullName evidence="2">Uncharacterized protein</fullName>
    </submittedName>
</protein>
<proteinExistence type="predicted"/>
<keyword evidence="3" id="KW-1185">Reference proteome</keyword>
<feature type="transmembrane region" description="Helical" evidence="1">
    <location>
        <begin position="142"/>
        <end position="164"/>
    </location>
</feature>
<evidence type="ECO:0000313" key="3">
    <source>
        <dbReference type="Proteomes" id="UP000233535"/>
    </source>
</evidence>
<dbReference type="EMBL" id="MVDD01000002">
    <property type="protein sequence ID" value="PKQ64901.1"/>
    <property type="molecule type" value="Genomic_DNA"/>
</dbReference>
<feature type="transmembrane region" description="Helical" evidence="1">
    <location>
        <begin position="100"/>
        <end position="121"/>
    </location>
</feature>
<name>A0A2N3I3M5_9BACT</name>
<gene>
    <name evidence="2" type="ORF">BZG02_03370</name>
</gene>
<keyword evidence="1" id="KW-0812">Transmembrane</keyword>
<feature type="transmembrane region" description="Helical" evidence="1">
    <location>
        <begin position="64"/>
        <end position="88"/>
    </location>
</feature>
<dbReference type="OrthoDB" id="1071897at2"/>
<sequence length="168" mass="19974">MERFWNLIHYFIYKAHNQFHLFCNKINPILFLYKLPFAKRHFAKKGINPIKEVNKAFQRPDIGLSSIVSGGAIYTLFFLLCFGVINIFSGIIQKELNLQLYHFIILIILSIIINYFLVFKGDKYLSYFKEFEKMEQKDKTKWAWISFAVSIGILFFIVGSFIFLNYRL</sequence>
<keyword evidence="1" id="KW-0472">Membrane</keyword>
<keyword evidence="1" id="KW-1133">Transmembrane helix</keyword>
<evidence type="ECO:0000256" key="1">
    <source>
        <dbReference type="SAM" id="Phobius"/>
    </source>
</evidence>
<evidence type="ECO:0000313" key="2">
    <source>
        <dbReference type="EMBL" id="PKQ64901.1"/>
    </source>
</evidence>
<reference evidence="2 3" key="1">
    <citation type="journal article" date="2017" name="Front. Microbiol.">
        <title>Labilibaculum manganireducens gen. nov., sp. nov. and Labilibaculum filiforme sp. nov., Novel Bacteroidetes Isolated from Subsurface Sediments of the Baltic Sea.</title>
        <authorList>
            <person name="Vandieken V."/>
            <person name="Marshall I.P."/>
            <person name="Niemann H."/>
            <person name="Engelen B."/>
            <person name="Cypionka H."/>
        </authorList>
    </citation>
    <scope>NUCLEOTIDE SEQUENCE [LARGE SCALE GENOMIC DNA]</scope>
    <source>
        <strain evidence="2 3">59.16B</strain>
    </source>
</reference>
<dbReference type="Proteomes" id="UP000233535">
    <property type="component" value="Unassembled WGS sequence"/>
</dbReference>
<dbReference type="RefSeq" id="WP_101260004.1">
    <property type="nucleotide sequence ID" value="NZ_MVDD01000002.1"/>
</dbReference>
<dbReference type="AlphaFoldDB" id="A0A2N3I3M5"/>
<organism evidence="2 3">
    <name type="scientific">Labilibaculum filiforme</name>
    <dbReference type="NCBI Taxonomy" id="1940526"/>
    <lineage>
        <taxon>Bacteria</taxon>
        <taxon>Pseudomonadati</taxon>
        <taxon>Bacteroidota</taxon>
        <taxon>Bacteroidia</taxon>
        <taxon>Marinilabiliales</taxon>
        <taxon>Marinifilaceae</taxon>
        <taxon>Labilibaculum</taxon>
    </lineage>
</organism>